<dbReference type="EMBL" id="AYKH01000040">
    <property type="protein sequence ID" value="ROO24935.1"/>
    <property type="molecule type" value="Genomic_DNA"/>
</dbReference>
<comment type="caution">
    <text evidence="3">The sequence shown here is derived from an EMBL/GenBank/DDBJ whole genome shotgun (WGS) entry which is preliminary data.</text>
</comment>
<reference evidence="3 4" key="1">
    <citation type="submission" date="2013-10" db="EMBL/GenBank/DDBJ databases">
        <title>Salinisphaera orenii MK-B5 Genome Sequencing.</title>
        <authorList>
            <person name="Lai Q."/>
            <person name="Li C."/>
            <person name="Shao Z."/>
        </authorList>
    </citation>
    <scope>NUCLEOTIDE SEQUENCE [LARGE SCALE GENOMIC DNA]</scope>
    <source>
        <strain evidence="3 4">MK-B5</strain>
    </source>
</reference>
<evidence type="ECO:0000259" key="2">
    <source>
        <dbReference type="Pfam" id="PF04028"/>
    </source>
</evidence>
<accession>A0A423PH99</accession>
<organism evidence="3 4">
    <name type="scientific">Salinisphaera orenii MK-B5</name>
    <dbReference type="NCBI Taxonomy" id="856730"/>
    <lineage>
        <taxon>Bacteria</taxon>
        <taxon>Pseudomonadati</taxon>
        <taxon>Pseudomonadota</taxon>
        <taxon>Gammaproteobacteria</taxon>
        <taxon>Salinisphaerales</taxon>
        <taxon>Salinisphaeraceae</taxon>
        <taxon>Salinisphaera</taxon>
    </lineage>
</organism>
<gene>
    <name evidence="3" type="ORF">SAOR_13175</name>
</gene>
<feature type="region of interest" description="Disordered" evidence="1">
    <location>
        <begin position="204"/>
        <end position="227"/>
    </location>
</feature>
<feature type="domain" description="DUF374" evidence="2">
    <location>
        <begin position="62"/>
        <end position="127"/>
    </location>
</feature>
<protein>
    <recommendedName>
        <fullName evidence="2">DUF374 domain-containing protein</fullName>
    </recommendedName>
</protein>
<dbReference type="Pfam" id="PF04028">
    <property type="entry name" value="DUF374"/>
    <property type="match status" value="1"/>
</dbReference>
<proteinExistence type="predicted"/>
<evidence type="ECO:0000256" key="1">
    <source>
        <dbReference type="SAM" id="MobiDB-lite"/>
    </source>
</evidence>
<name>A0A423PH99_9GAMM</name>
<dbReference type="AlphaFoldDB" id="A0A423PH99"/>
<keyword evidence="4" id="KW-1185">Reference proteome</keyword>
<dbReference type="Proteomes" id="UP000283993">
    <property type="component" value="Unassembled WGS sequence"/>
</dbReference>
<dbReference type="InterPro" id="IPR007172">
    <property type="entry name" value="DUF374"/>
</dbReference>
<sequence>MPLAVPLLRLAARLLRASWRIEHVAGETHLSALLDEQRAFLPCCWHQRLTGCVSYLLEARARGLRPGFLVSPSRDGELTARLVTGLGATVVRGSATRTGARALRALYVTLREGISPIIHPDGPHGPANRVKSGTVMLAQMTRAPLLPLAFSADRYWQLKSWDRVIIPKPFARVTLVIGAPQSIARGEDLESRAAALGDQLDTLSAEADRMAGADPIPGRRGRKRDEG</sequence>
<evidence type="ECO:0000313" key="3">
    <source>
        <dbReference type="EMBL" id="ROO24935.1"/>
    </source>
</evidence>
<dbReference type="CDD" id="cd07983">
    <property type="entry name" value="LPLAT_DUF374-like"/>
    <property type="match status" value="1"/>
</dbReference>
<evidence type="ECO:0000313" key="4">
    <source>
        <dbReference type="Proteomes" id="UP000283993"/>
    </source>
</evidence>